<dbReference type="GO" id="GO:0032044">
    <property type="term" value="C:DSIF complex"/>
    <property type="evidence" value="ECO:0007669"/>
    <property type="project" value="TreeGrafter"/>
</dbReference>
<dbReference type="EMBL" id="KI965473">
    <property type="protein sequence ID" value="EUD66185.1"/>
    <property type="molecule type" value="Genomic_DNA"/>
</dbReference>
<dbReference type="InterPro" id="IPR022800">
    <property type="entry name" value="Spt4/RpoE2_Znf"/>
</dbReference>
<accession>W7A3F9</accession>
<dbReference type="InterPro" id="IPR009287">
    <property type="entry name" value="Spt4"/>
</dbReference>
<evidence type="ECO:0000256" key="3">
    <source>
        <dbReference type="ARBA" id="ARBA00023163"/>
    </source>
</evidence>
<gene>
    <name evidence="7" type="ORF">C922_03380</name>
</gene>
<organism evidence="7 8">
    <name type="scientific">Plasmodium inui San Antonio 1</name>
    <dbReference type="NCBI Taxonomy" id="1237626"/>
    <lineage>
        <taxon>Eukaryota</taxon>
        <taxon>Sar</taxon>
        <taxon>Alveolata</taxon>
        <taxon>Apicomplexa</taxon>
        <taxon>Aconoidasida</taxon>
        <taxon>Haemosporida</taxon>
        <taxon>Plasmodiidae</taxon>
        <taxon>Plasmodium</taxon>
        <taxon>Plasmodium (Plasmodium)</taxon>
    </lineage>
</organism>
<sequence>MNVKLERIFNPLVCTTRKFGEGAMGEGGSPQTTRRKKSDKEKIDESFSENKDSPKKSRNTLQEDKALKMRACLSCRLLRTEAEFYQNGCSNCKFLQMAGDRHRIHDCTTDNFNGFMAITTPTKSWMAQYNDLSKYAPGFYALQVVGELPESIRDLKSNY</sequence>
<dbReference type="InterPro" id="IPR029040">
    <property type="entry name" value="RPABC4/Spt4"/>
</dbReference>
<evidence type="ECO:0000256" key="4">
    <source>
        <dbReference type="ARBA" id="ARBA00023242"/>
    </source>
</evidence>
<evidence type="ECO:0000259" key="6">
    <source>
        <dbReference type="SMART" id="SM01389"/>
    </source>
</evidence>
<dbReference type="SMART" id="SM01389">
    <property type="entry name" value="Spt4"/>
    <property type="match status" value="1"/>
</dbReference>
<dbReference type="Proteomes" id="UP000030640">
    <property type="component" value="Unassembled WGS sequence"/>
</dbReference>
<dbReference type="Gene3D" id="3.30.40.210">
    <property type="match status" value="1"/>
</dbReference>
<dbReference type="CDD" id="cd07973">
    <property type="entry name" value="Spt4"/>
    <property type="match status" value="1"/>
</dbReference>
<dbReference type="VEuPathDB" id="PlasmoDB:C922_03380"/>
<dbReference type="GeneID" id="20038654"/>
<dbReference type="GO" id="GO:0000993">
    <property type="term" value="F:RNA polymerase II complex binding"/>
    <property type="evidence" value="ECO:0007669"/>
    <property type="project" value="TreeGrafter"/>
</dbReference>
<dbReference type="GO" id="GO:0008270">
    <property type="term" value="F:zinc ion binding"/>
    <property type="evidence" value="ECO:0007669"/>
    <property type="project" value="InterPro"/>
</dbReference>
<name>W7A3F9_9APIC</name>
<dbReference type="GO" id="GO:0140673">
    <property type="term" value="P:transcription elongation-coupled chromatin remodeling"/>
    <property type="evidence" value="ECO:0007669"/>
    <property type="project" value="InterPro"/>
</dbReference>
<keyword evidence="4" id="KW-0539">Nucleus</keyword>
<dbReference type="OrthoDB" id="248751at2759"/>
<dbReference type="AlphaFoldDB" id="W7A3F9"/>
<keyword evidence="8" id="KW-1185">Reference proteome</keyword>
<comment type="similarity">
    <text evidence="2">Belongs to the SPT4 family.</text>
</comment>
<reference evidence="7 8" key="1">
    <citation type="submission" date="2013-02" db="EMBL/GenBank/DDBJ databases">
        <title>The Genome Sequence of Plasmodium inui San Antonio 1.</title>
        <authorList>
            <consortium name="The Broad Institute Genome Sequencing Platform"/>
            <consortium name="The Broad Institute Genome Sequencing Center for Infectious Disease"/>
            <person name="Neafsey D."/>
            <person name="Cheeseman I."/>
            <person name="Volkman S."/>
            <person name="Adams J."/>
            <person name="Walker B."/>
            <person name="Young S.K."/>
            <person name="Zeng Q."/>
            <person name="Gargeya S."/>
            <person name="Fitzgerald M."/>
            <person name="Haas B."/>
            <person name="Abouelleil A."/>
            <person name="Alvarado L."/>
            <person name="Arachchi H.M."/>
            <person name="Berlin A.M."/>
            <person name="Chapman S.B."/>
            <person name="Dewar J."/>
            <person name="Goldberg J."/>
            <person name="Griggs A."/>
            <person name="Gujja S."/>
            <person name="Hansen M."/>
            <person name="Howarth C."/>
            <person name="Imamovic A."/>
            <person name="Larimer J."/>
            <person name="McCowan C."/>
            <person name="Murphy C."/>
            <person name="Neiman D."/>
            <person name="Pearson M."/>
            <person name="Priest M."/>
            <person name="Roberts A."/>
            <person name="Saif S."/>
            <person name="Shea T."/>
            <person name="Sisk P."/>
            <person name="Sykes S."/>
            <person name="Wortman J."/>
            <person name="Nusbaum C."/>
            <person name="Birren B."/>
        </authorList>
    </citation>
    <scope>NUCLEOTIDE SEQUENCE [LARGE SCALE GENOMIC DNA]</scope>
    <source>
        <strain evidence="7 8">San Antonio 1</strain>
    </source>
</reference>
<protein>
    <recommendedName>
        <fullName evidence="6">Spt4/RpoE2 zinc finger domain-containing protein</fullName>
    </recommendedName>
</protein>
<dbReference type="InterPro" id="IPR038510">
    <property type="entry name" value="Spt4_sf"/>
</dbReference>
<dbReference type="PANTHER" id="PTHR12882">
    <property type="entry name" value="SUPPRESSOR OF TY 4"/>
    <property type="match status" value="1"/>
</dbReference>
<feature type="compositionally biased region" description="Basic and acidic residues" evidence="5">
    <location>
        <begin position="38"/>
        <end position="62"/>
    </location>
</feature>
<evidence type="ECO:0000313" key="7">
    <source>
        <dbReference type="EMBL" id="EUD66185.1"/>
    </source>
</evidence>
<dbReference type="RefSeq" id="XP_008817194.1">
    <property type="nucleotide sequence ID" value="XM_008818972.1"/>
</dbReference>
<evidence type="ECO:0000256" key="5">
    <source>
        <dbReference type="SAM" id="MobiDB-lite"/>
    </source>
</evidence>
<proteinExistence type="inferred from homology"/>
<feature type="domain" description="Spt4/RpoE2 zinc finger" evidence="6">
    <location>
        <begin position="69"/>
        <end position="145"/>
    </location>
</feature>
<feature type="region of interest" description="Disordered" evidence="5">
    <location>
        <begin position="20"/>
        <end position="62"/>
    </location>
</feature>
<dbReference type="SUPFAM" id="SSF63393">
    <property type="entry name" value="RNA polymerase subunits"/>
    <property type="match status" value="1"/>
</dbReference>
<dbReference type="FunFam" id="3.30.40.210:FF:000004">
    <property type="entry name" value="Transcription elongation factor SPT4"/>
    <property type="match status" value="1"/>
</dbReference>
<dbReference type="Pfam" id="PF06093">
    <property type="entry name" value="Spt4"/>
    <property type="match status" value="1"/>
</dbReference>
<keyword evidence="3" id="KW-0804">Transcription</keyword>
<dbReference type="GO" id="GO:0006355">
    <property type="term" value="P:regulation of DNA-templated transcription"/>
    <property type="evidence" value="ECO:0007669"/>
    <property type="project" value="InterPro"/>
</dbReference>
<evidence type="ECO:0000256" key="2">
    <source>
        <dbReference type="ARBA" id="ARBA00010464"/>
    </source>
</evidence>
<evidence type="ECO:0000256" key="1">
    <source>
        <dbReference type="ARBA" id="ARBA00004123"/>
    </source>
</evidence>
<evidence type="ECO:0000313" key="8">
    <source>
        <dbReference type="Proteomes" id="UP000030640"/>
    </source>
</evidence>
<comment type="subcellular location">
    <subcellularLocation>
        <location evidence="1">Nucleus</location>
    </subcellularLocation>
</comment>
<dbReference type="PANTHER" id="PTHR12882:SF1">
    <property type="entry name" value="TRANSCRIPTION ELONGATION FACTOR SPT4"/>
    <property type="match status" value="1"/>
</dbReference>